<dbReference type="GO" id="GO:0001733">
    <property type="term" value="F:galactosylceramide sulfotransferase activity"/>
    <property type="evidence" value="ECO:0007669"/>
    <property type="project" value="InterPro"/>
</dbReference>
<proteinExistence type="inferred from homology"/>
<evidence type="ECO:0000313" key="11">
    <source>
        <dbReference type="Proteomes" id="UP000008672"/>
    </source>
</evidence>
<keyword evidence="3" id="KW-0808">Transferase</keyword>
<dbReference type="GeneTree" id="ENSGT00950000182923"/>
<dbReference type="GO" id="GO:0000139">
    <property type="term" value="C:Golgi membrane"/>
    <property type="evidence" value="ECO:0007669"/>
    <property type="project" value="UniProtKB-SubCell"/>
</dbReference>
<evidence type="ECO:0000256" key="6">
    <source>
        <dbReference type="ARBA" id="ARBA00022989"/>
    </source>
</evidence>
<comment type="subcellular location">
    <subcellularLocation>
        <location evidence="1">Golgi apparatus membrane</location>
        <topology evidence="1">Single-pass type II membrane protein</topology>
    </subcellularLocation>
</comment>
<protein>
    <recommendedName>
        <fullName evidence="12">Galactose-3-O-sulfotransferase 3</fullName>
    </recommendedName>
</protein>
<evidence type="ECO:0000256" key="3">
    <source>
        <dbReference type="ARBA" id="ARBA00022679"/>
    </source>
</evidence>
<keyword evidence="6" id="KW-1133">Transmembrane helix</keyword>
<evidence type="ECO:0000256" key="9">
    <source>
        <dbReference type="ARBA" id="ARBA00023180"/>
    </source>
</evidence>
<reference evidence="10" key="3">
    <citation type="submission" date="2025-09" db="UniProtKB">
        <authorList>
            <consortium name="Ensembl"/>
        </authorList>
    </citation>
    <scope>IDENTIFICATION</scope>
</reference>
<dbReference type="Pfam" id="PF06990">
    <property type="entry name" value="Gal-3-0_sulfotr"/>
    <property type="match status" value="1"/>
</dbReference>
<dbReference type="InParanoid" id="H3AZI5"/>
<dbReference type="InterPro" id="IPR027417">
    <property type="entry name" value="P-loop_NTPase"/>
</dbReference>
<dbReference type="GO" id="GO:0009247">
    <property type="term" value="P:glycolipid biosynthetic process"/>
    <property type="evidence" value="ECO:0007669"/>
    <property type="project" value="InterPro"/>
</dbReference>
<organism evidence="10 11">
    <name type="scientific">Latimeria chalumnae</name>
    <name type="common">Coelacanth</name>
    <dbReference type="NCBI Taxonomy" id="7897"/>
    <lineage>
        <taxon>Eukaryota</taxon>
        <taxon>Metazoa</taxon>
        <taxon>Chordata</taxon>
        <taxon>Craniata</taxon>
        <taxon>Vertebrata</taxon>
        <taxon>Euteleostomi</taxon>
        <taxon>Coelacanthiformes</taxon>
        <taxon>Coelacanthidae</taxon>
        <taxon>Latimeria</taxon>
    </lineage>
</organism>
<sequence length="336" mass="39143">KHHIVFLKTHKTGSSTFQNILFRLGEKEGLVFAFPARSFQFSYPSNFSKKSVKELPENATEFDIICSHMRLDVEEVKKVMPMDSVYLTILRDPVESFESVFVYYGSYVPAFKLASEFPDPLTAFLEKPDLYYNSTMLSNSIAKNPMAYDLGLRAHDSDGPSLQELQKIEKTFSLVMITEYFDESLILAKELLGLNLEDIIYLKLNARQKEDVVSISKDQAAKIRTWNLLDVALYNHFRKKLQNKIEHYGTQRMEQEVRTLRGLIAEVTQQCIQDKAVKPEQLEEKLRPWQPNTVSIFGYNLKGNLTQVEYDKCLRLAWPELQYHSFLYNKQYRKSM</sequence>
<keyword evidence="9" id="KW-0325">Glycoprotein</keyword>
<dbReference type="EMBL" id="AFYH01054304">
    <property type="status" value="NOT_ANNOTATED_CDS"/>
    <property type="molecule type" value="Genomic_DNA"/>
</dbReference>
<evidence type="ECO:0000256" key="4">
    <source>
        <dbReference type="ARBA" id="ARBA00022692"/>
    </source>
</evidence>
<dbReference type="Gene3D" id="3.40.50.300">
    <property type="entry name" value="P-loop containing nucleotide triphosphate hydrolases"/>
    <property type="match status" value="1"/>
</dbReference>
<keyword evidence="8" id="KW-0472">Membrane</keyword>
<evidence type="ECO:0000256" key="5">
    <source>
        <dbReference type="ARBA" id="ARBA00022968"/>
    </source>
</evidence>
<name>H3AZI5_LATCH</name>
<dbReference type="Proteomes" id="UP000008672">
    <property type="component" value="Unassembled WGS sequence"/>
</dbReference>
<dbReference type="AlphaFoldDB" id="H3AZI5"/>
<reference evidence="10" key="2">
    <citation type="submission" date="2025-08" db="UniProtKB">
        <authorList>
            <consortium name="Ensembl"/>
        </authorList>
    </citation>
    <scope>IDENTIFICATION</scope>
</reference>
<dbReference type="HOGENOM" id="CLU_040616_1_2_1"/>
<keyword evidence="4" id="KW-0812">Transmembrane</keyword>
<dbReference type="InterPro" id="IPR009729">
    <property type="entry name" value="Gal-3-0_sulfotransfrase"/>
</dbReference>
<evidence type="ECO:0000256" key="7">
    <source>
        <dbReference type="ARBA" id="ARBA00023034"/>
    </source>
</evidence>
<dbReference type="OMA" id="NPMAFDL"/>
<evidence type="ECO:0008006" key="12">
    <source>
        <dbReference type="Google" id="ProtNLM"/>
    </source>
</evidence>
<evidence type="ECO:0000256" key="1">
    <source>
        <dbReference type="ARBA" id="ARBA00004323"/>
    </source>
</evidence>
<dbReference type="SUPFAM" id="SSF52540">
    <property type="entry name" value="P-loop containing nucleoside triphosphate hydrolases"/>
    <property type="match status" value="1"/>
</dbReference>
<keyword evidence="11" id="KW-1185">Reference proteome</keyword>
<evidence type="ECO:0000256" key="2">
    <source>
        <dbReference type="ARBA" id="ARBA00008124"/>
    </source>
</evidence>
<dbReference type="PANTHER" id="PTHR14647:SF84">
    <property type="entry name" value="GALACTOSE-3-O-SULFOTRANSFERASE 2-LIKE"/>
    <property type="match status" value="1"/>
</dbReference>
<keyword evidence="5" id="KW-0735">Signal-anchor</keyword>
<evidence type="ECO:0000313" key="10">
    <source>
        <dbReference type="Ensembl" id="ENSLACP00000015056.1"/>
    </source>
</evidence>
<evidence type="ECO:0000256" key="8">
    <source>
        <dbReference type="ARBA" id="ARBA00023136"/>
    </source>
</evidence>
<keyword evidence="7" id="KW-0333">Golgi apparatus</keyword>
<dbReference type="STRING" id="7897.ENSLACP00000015056"/>
<dbReference type="eggNOG" id="ENOG502QUJ6">
    <property type="taxonomic scope" value="Eukaryota"/>
</dbReference>
<accession>H3AZI5</accession>
<dbReference type="Ensembl" id="ENSLACT00000015162.1">
    <property type="protein sequence ID" value="ENSLACP00000015056.1"/>
    <property type="gene ID" value="ENSLACG00000013249.1"/>
</dbReference>
<reference evidence="11" key="1">
    <citation type="submission" date="2011-08" db="EMBL/GenBank/DDBJ databases">
        <title>The draft genome of Latimeria chalumnae.</title>
        <authorList>
            <person name="Di Palma F."/>
            <person name="Alfoldi J."/>
            <person name="Johnson J."/>
            <person name="Berlin A."/>
            <person name="Gnerre S."/>
            <person name="Jaffe D."/>
            <person name="MacCallum I."/>
            <person name="Young S."/>
            <person name="Walker B.J."/>
            <person name="Lander E."/>
            <person name="Lindblad-Toh K."/>
        </authorList>
    </citation>
    <scope>NUCLEOTIDE SEQUENCE [LARGE SCALE GENOMIC DNA]</scope>
    <source>
        <strain evidence="11">Wild caught</strain>
    </source>
</reference>
<comment type="similarity">
    <text evidence="2">Belongs to the galactose-3-O-sulfotransferase family.</text>
</comment>
<dbReference type="PANTHER" id="PTHR14647">
    <property type="entry name" value="GALACTOSE-3-O-SULFOTRANSFERASE"/>
    <property type="match status" value="1"/>
</dbReference>